<feature type="transmembrane region" description="Helical" evidence="2">
    <location>
        <begin position="735"/>
        <end position="757"/>
    </location>
</feature>
<name>A0ABM0K4K3_APLCA</name>
<feature type="transmembrane region" description="Helical" evidence="2">
    <location>
        <begin position="628"/>
        <end position="648"/>
    </location>
</feature>
<dbReference type="GeneID" id="101846249"/>
<keyword evidence="5" id="KW-1185">Reference proteome</keyword>
<feature type="transmembrane region" description="Helical" evidence="2">
    <location>
        <begin position="582"/>
        <end position="602"/>
    </location>
</feature>
<feature type="transmembrane region" description="Helical" evidence="2">
    <location>
        <begin position="289"/>
        <end position="314"/>
    </location>
</feature>
<feature type="region of interest" description="Disordered" evidence="1">
    <location>
        <begin position="122"/>
        <end position="146"/>
    </location>
</feature>
<reference evidence="6" key="1">
    <citation type="submission" date="2025-08" db="UniProtKB">
        <authorList>
            <consortium name="RefSeq"/>
        </authorList>
    </citation>
    <scope>IDENTIFICATION</scope>
</reference>
<sequence length="808" mass="91356">MFFVLKFLLVLFLSSFFLAEQVHGDRHHKEQKAKRTNNLYTEALSRLQYLRVLKQHPDYHNNLSTSLLSAVDQFHFSDFLSFIDSSANERKENEQSIQDSDHFGDQQTRRIVRRESSVKIKDALGDDATTDTGFRSNNGTEEKERGDVFRNDSAACFQDVARTIQAFNDGESWAVEMLDAWGKPGPSLKRGSFQFVGNYDQCRDARAPPLPGGERQGFYGRYCVLRLNYGQESPTPKQYLQIGSCIPDTCKEQELTQLVAKALEMVNMTSQLSPGPMECRDDHRGGSTFTTLAAIFFSIIGALMIAGTVVDVVFVQWPAWEAERVKSRGLPHEESTPFEGHEPIMLGQDKPGQEGRAGETTALLGRTLNYVPPSPLWEIILQVLRSFSVYSNALKILSTKEAPGAIGCIHGLRFFSMTWVTLLHLYMFIWGFLANPQRLLAMADRWTFDTVSNSAFSVDTFFTLGGFLVSYLKLKPWMEKGRSVNWRLFYFHRIWRLTPPYMLSLVFFTGFTKFFGSGATWPNTMPADEENCENYGWTNLLYVNNLVHNENLCMGQSWYLANDMQFYLVSPLLFVPLYYNMYAGLAVCGTVLLSSWIVTGVLSSDKDWIASEFAMTFTNPQLERFTDYYIAPYTRVGPFVIGILAGYLMARHGGQIAMKWYVVVIGWAVAVATGLAVIYGIHDDITAEDPSSTEVAALYNTMARSAWSVAISWVVIACASGYGGPVNWLLSWKPLIVLSRLSYLCYLIHPYIMYIYFGNHGDAFMFNDSNMIVSFVGLLGISCMCAFLLHLAVETPMVELEKTFLKKH</sequence>
<dbReference type="PANTHER" id="PTHR11161:SF0">
    <property type="entry name" value="O-ACYLTRANSFERASE LIKE PROTEIN"/>
    <property type="match status" value="1"/>
</dbReference>
<evidence type="ECO:0000256" key="2">
    <source>
        <dbReference type="SAM" id="Phobius"/>
    </source>
</evidence>
<feature type="transmembrane region" description="Helical" evidence="2">
    <location>
        <begin position="454"/>
        <end position="474"/>
    </location>
</feature>
<keyword evidence="3" id="KW-0732">Signal</keyword>
<gene>
    <name evidence="6" type="primary">LOC101846249</name>
</gene>
<dbReference type="InterPro" id="IPR052728">
    <property type="entry name" value="O2_lipid_transport_reg"/>
</dbReference>
<dbReference type="SMART" id="SM00703">
    <property type="entry name" value="NRF"/>
    <property type="match status" value="1"/>
</dbReference>
<evidence type="ECO:0000256" key="1">
    <source>
        <dbReference type="SAM" id="MobiDB-lite"/>
    </source>
</evidence>
<feature type="chain" id="PRO_5047118685" evidence="3">
    <location>
        <begin position="25"/>
        <end position="808"/>
    </location>
</feature>
<keyword evidence="2" id="KW-1133">Transmembrane helix</keyword>
<dbReference type="RefSeq" id="XP_005108614.2">
    <property type="nucleotide sequence ID" value="XM_005108557.3"/>
</dbReference>
<dbReference type="Proteomes" id="UP000694888">
    <property type="component" value="Unplaced"/>
</dbReference>
<feature type="transmembrane region" description="Helical" evidence="2">
    <location>
        <begin position="660"/>
        <end position="682"/>
    </location>
</feature>
<feature type="domain" description="Nose resistant-to-fluoxetine protein N-terminal" evidence="4">
    <location>
        <begin position="153"/>
        <end position="278"/>
    </location>
</feature>
<dbReference type="InterPro" id="IPR002656">
    <property type="entry name" value="Acyl_transf_3_dom"/>
</dbReference>
<evidence type="ECO:0000256" key="3">
    <source>
        <dbReference type="SAM" id="SignalP"/>
    </source>
</evidence>
<proteinExistence type="predicted"/>
<dbReference type="Pfam" id="PF20146">
    <property type="entry name" value="NRF"/>
    <property type="match status" value="1"/>
</dbReference>
<dbReference type="Pfam" id="PF01757">
    <property type="entry name" value="Acyl_transf_3"/>
    <property type="match status" value="1"/>
</dbReference>
<evidence type="ECO:0000313" key="5">
    <source>
        <dbReference type="Proteomes" id="UP000694888"/>
    </source>
</evidence>
<dbReference type="PANTHER" id="PTHR11161">
    <property type="entry name" value="O-ACYLTRANSFERASE"/>
    <property type="match status" value="1"/>
</dbReference>
<feature type="signal peptide" evidence="3">
    <location>
        <begin position="1"/>
        <end position="24"/>
    </location>
</feature>
<evidence type="ECO:0000259" key="4">
    <source>
        <dbReference type="SMART" id="SM00703"/>
    </source>
</evidence>
<protein>
    <submittedName>
        <fullName evidence="6">O-acyltransferase like protein</fullName>
    </submittedName>
</protein>
<feature type="transmembrane region" description="Helical" evidence="2">
    <location>
        <begin position="414"/>
        <end position="434"/>
    </location>
</feature>
<feature type="transmembrane region" description="Helical" evidence="2">
    <location>
        <begin position="702"/>
        <end position="723"/>
    </location>
</feature>
<feature type="transmembrane region" description="Helical" evidence="2">
    <location>
        <begin position="772"/>
        <end position="793"/>
    </location>
</feature>
<accession>A0ABM0K4K3</accession>
<evidence type="ECO:0000313" key="6">
    <source>
        <dbReference type="RefSeq" id="XP_005108614.2"/>
    </source>
</evidence>
<keyword evidence="2" id="KW-0812">Transmembrane</keyword>
<dbReference type="InterPro" id="IPR006621">
    <property type="entry name" value="Nose-resist-to-fluoxetine_N"/>
</dbReference>
<organism evidence="5 6">
    <name type="scientific">Aplysia californica</name>
    <name type="common">California sea hare</name>
    <dbReference type="NCBI Taxonomy" id="6500"/>
    <lineage>
        <taxon>Eukaryota</taxon>
        <taxon>Metazoa</taxon>
        <taxon>Spiralia</taxon>
        <taxon>Lophotrochozoa</taxon>
        <taxon>Mollusca</taxon>
        <taxon>Gastropoda</taxon>
        <taxon>Heterobranchia</taxon>
        <taxon>Euthyneura</taxon>
        <taxon>Tectipleura</taxon>
        <taxon>Aplysiida</taxon>
        <taxon>Aplysioidea</taxon>
        <taxon>Aplysiidae</taxon>
        <taxon>Aplysia</taxon>
    </lineage>
</organism>
<keyword evidence="2" id="KW-0472">Membrane</keyword>